<dbReference type="NCBIfam" id="NF038167">
    <property type="entry name" value="cyan_ocin_like"/>
    <property type="match status" value="1"/>
</dbReference>
<proteinExistence type="predicted"/>
<protein>
    <submittedName>
        <fullName evidence="1">CTB family bacteriocin</fullName>
    </submittedName>
</protein>
<dbReference type="RefSeq" id="WP_323194120.1">
    <property type="nucleotide sequence ID" value="NZ_JAYGHG010000001.1"/>
</dbReference>
<dbReference type="Proteomes" id="UP001302120">
    <property type="component" value="Unassembled WGS sequence"/>
</dbReference>
<organism evidence="1 2">
    <name type="scientific">Nodularia harveyana UHCC-0300</name>
    <dbReference type="NCBI Taxonomy" id="2974287"/>
    <lineage>
        <taxon>Bacteria</taxon>
        <taxon>Bacillati</taxon>
        <taxon>Cyanobacteriota</taxon>
        <taxon>Cyanophyceae</taxon>
        <taxon>Nostocales</taxon>
        <taxon>Nodulariaceae</taxon>
        <taxon>Nodularia</taxon>
    </lineage>
</organism>
<gene>
    <name evidence="1" type="ORF">VB620_00275</name>
</gene>
<accession>A0ABU5U8C8</accession>
<reference evidence="1 2" key="1">
    <citation type="submission" date="2023-12" db="EMBL/GenBank/DDBJ databases">
        <title>Baltic Sea Cyanobacteria.</title>
        <authorList>
            <person name="Delbaje E."/>
            <person name="Fewer D.P."/>
            <person name="Shishido T.K."/>
        </authorList>
    </citation>
    <scope>NUCLEOTIDE SEQUENCE [LARGE SCALE GENOMIC DNA]</scope>
    <source>
        <strain evidence="1 2">UHCC-0300</strain>
    </source>
</reference>
<sequence>MTNALFNEVSANQQETVAGGFSLNFSGTTFLGLQTASGTTSTSTPDGSNAIGENAVVDVNTSGGTANGLDLPANFDLAALFSSFFGGMTM</sequence>
<comment type="caution">
    <text evidence="1">The sequence shown here is derived from an EMBL/GenBank/DDBJ whole genome shotgun (WGS) entry which is preliminary data.</text>
</comment>
<name>A0ABU5U8C8_9CYAN</name>
<evidence type="ECO:0000313" key="2">
    <source>
        <dbReference type="Proteomes" id="UP001302120"/>
    </source>
</evidence>
<dbReference type="InterPro" id="IPR049891">
    <property type="entry name" value="CTB"/>
</dbReference>
<evidence type="ECO:0000313" key="1">
    <source>
        <dbReference type="EMBL" id="MEA5579772.1"/>
    </source>
</evidence>
<dbReference type="EMBL" id="JAYGHG010000001">
    <property type="protein sequence ID" value="MEA5579772.1"/>
    <property type="molecule type" value="Genomic_DNA"/>
</dbReference>
<keyword evidence="2" id="KW-1185">Reference proteome</keyword>